<reference evidence="2 3" key="1">
    <citation type="submission" date="2019-06" db="EMBL/GenBank/DDBJ databases">
        <title>Genome analyses of bacteria isolated from kimchi.</title>
        <authorList>
            <person name="Lee S."/>
            <person name="Ahn S."/>
            <person name="Roh S."/>
        </authorList>
    </citation>
    <scope>NUCLEOTIDE SEQUENCE [LARGE SCALE GENOMIC DNA]</scope>
    <source>
        <strain evidence="2 3">CBA3620</strain>
    </source>
</reference>
<evidence type="ECO:0000313" key="3">
    <source>
        <dbReference type="Proteomes" id="UP000321332"/>
    </source>
</evidence>
<feature type="transmembrane region" description="Helical" evidence="1">
    <location>
        <begin position="60"/>
        <end position="78"/>
    </location>
</feature>
<dbReference type="RefSeq" id="WP_014974991.1">
    <property type="nucleotide sequence ID" value="NZ_CP042374.1"/>
</dbReference>
<dbReference type="EMBL" id="CP042374">
    <property type="protein sequence ID" value="QEA33593.1"/>
    <property type="molecule type" value="Genomic_DNA"/>
</dbReference>
<evidence type="ECO:0000256" key="1">
    <source>
        <dbReference type="SAM" id="Phobius"/>
    </source>
</evidence>
<dbReference type="AlphaFoldDB" id="A0AAE6IJY7"/>
<sequence>MNKTSAMPIWLMIFGLILLLLTIIAQILTGNHIFSKIGLYIFAIFCLINAIYDYKVTQKITASAASICAAVCFLLVAWT</sequence>
<keyword evidence="1" id="KW-0812">Transmembrane</keyword>
<name>A0AAE6IJY7_LEUCA</name>
<keyword evidence="1" id="KW-0472">Membrane</keyword>
<proteinExistence type="predicted"/>
<dbReference type="GeneID" id="61187171"/>
<accession>A0AAE6IJY7</accession>
<gene>
    <name evidence="2" type="ORF">FGL89_05380</name>
</gene>
<organism evidence="2 3">
    <name type="scientific">Leuconostoc carnosum</name>
    <dbReference type="NCBI Taxonomy" id="1252"/>
    <lineage>
        <taxon>Bacteria</taxon>
        <taxon>Bacillati</taxon>
        <taxon>Bacillota</taxon>
        <taxon>Bacilli</taxon>
        <taxon>Lactobacillales</taxon>
        <taxon>Lactobacillaceae</taxon>
        <taxon>Leuconostoc</taxon>
    </lineage>
</organism>
<evidence type="ECO:0008006" key="4">
    <source>
        <dbReference type="Google" id="ProtNLM"/>
    </source>
</evidence>
<dbReference type="Proteomes" id="UP000321332">
    <property type="component" value="Chromosome"/>
</dbReference>
<evidence type="ECO:0000313" key="2">
    <source>
        <dbReference type="EMBL" id="QEA33593.1"/>
    </source>
</evidence>
<keyword evidence="1" id="KW-1133">Transmembrane helix</keyword>
<feature type="transmembrane region" description="Helical" evidence="1">
    <location>
        <begin position="6"/>
        <end position="25"/>
    </location>
</feature>
<protein>
    <recommendedName>
        <fullName evidence="4">DUF3953 domain-containing protein</fullName>
    </recommendedName>
</protein>
<feature type="transmembrane region" description="Helical" evidence="1">
    <location>
        <begin position="37"/>
        <end position="54"/>
    </location>
</feature>